<accession>A0A4R6IP17</accession>
<name>A0A4R6IP17_9SPHI</name>
<reference evidence="1 2" key="1">
    <citation type="submission" date="2019-03" db="EMBL/GenBank/DDBJ databases">
        <title>Genomic Encyclopedia of Archaeal and Bacterial Type Strains, Phase II (KMG-II): from individual species to whole genera.</title>
        <authorList>
            <person name="Goeker M."/>
        </authorList>
    </citation>
    <scope>NUCLEOTIDE SEQUENCE [LARGE SCALE GENOMIC DNA]</scope>
    <source>
        <strain evidence="1 2">DSM 19034</strain>
    </source>
</reference>
<organism evidence="1 2">
    <name type="scientific">Pedobacter duraquae</name>
    <dbReference type="NCBI Taxonomy" id="425511"/>
    <lineage>
        <taxon>Bacteria</taxon>
        <taxon>Pseudomonadati</taxon>
        <taxon>Bacteroidota</taxon>
        <taxon>Sphingobacteriia</taxon>
        <taxon>Sphingobacteriales</taxon>
        <taxon>Sphingobacteriaceae</taxon>
        <taxon>Pedobacter</taxon>
    </lineage>
</organism>
<dbReference type="AlphaFoldDB" id="A0A4R6IP17"/>
<comment type="caution">
    <text evidence="1">The sequence shown here is derived from an EMBL/GenBank/DDBJ whole genome shotgun (WGS) entry which is preliminary data.</text>
</comment>
<dbReference type="EMBL" id="SNWM01000001">
    <property type="protein sequence ID" value="TDO23736.1"/>
    <property type="molecule type" value="Genomic_DNA"/>
</dbReference>
<evidence type="ECO:0000313" key="2">
    <source>
        <dbReference type="Proteomes" id="UP000295499"/>
    </source>
</evidence>
<dbReference type="Proteomes" id="UP000295499">
    <property type="component" value="Unassembled WGS sequence"/>
</dbReference>
<keyword evidence="2" id="KW-1185">Reference proteome</keyword>
<sequence>MQNEIIGRLKQELDSDSYKSYLNLLKSLTQNKATILCGAGVSVSAKLPSWQNFLEKIVKVFILHWEFKEMQNPRFKQRVPKKMSIAMVEDFFLEDLKQEKIEDFLKEDPLILAQLIKNCIEAKNWIWLLRKALYNDRTHIDFSSHLMNKLCDLVLNNNEIFDSLMTYNYDDLIEMVFNKKKLKTCSVVSENHLKKKSGFPIYHVHGILPLEGGIASKIYLSEEDYLTDIVEPNSWYNQLHSTKLTSNTCVFIGLSFNDPSVKRKLAIHRLNNKHYHYAFLTHNDSEYGKRKFLLLKNELLRLNVRVIKYPYTPDHSYLGEFISQLNRDLQNPKNK</sequence>
<proteinExistence type="predicted"/>
<dbReference type="SUPFAM" id="SSF52467">
    <property type="entry name" value="DHS-like NAD/FAD-binding domain"/>
    <property type="match status" value="1"/>
</dbReference>
<protein>
    <submittedName>
        <fullName evidence="1">SIR2-like protein</fullName>
    </submittedName>
</protein>
<gene>
    <name evidence="1" type="ORF">CLV32_0021</name>
</gene>
<dbReference type="Pfam" id="PF13289">
    <property type="entry name" value="SIR2_2"/>
    <property type="match status" value="1"/>
</dbReference>
<evidence type="ECO:0000313" key="1">
    <source>
        <dbReference type="EMBL" id="TDO23736.1"/>
    </source>
</evidence>
<dbReference type="InterPro" id="IPR029035">
    <property type="entry name" value="DHS-like_NAD/FAD-binding_dom"/>
</dbReference>
<dbReference type="RefSeq" id="WP_133551290.1">
    <property type="nucleotide sequence ID" value="NZ_SNWM01000001.1"/>
</dbReference>
<dbReference type="OrthoDB" id="1688888at2"/>